<protein>
    <submittedName>
        <fullName evidence="2">Uncharacterized protein</fullName>
    </submittedName>
</protein>
<keyword evidence="3" id="KW-1185">Reference proteome</keyword>
<organism evidence="2 3">
    <name type="scientific">Fragilariopsis cylindrus CCMP1102</name>
    <dbReference type="NCBI Taxonomy" id="635003"/>
    <lineage>
        <taxon>Eukaryota</taxon>
        <taxon>Sar</taxon>
        <taxon>Stramenopiles</taxon>
        <taxon>Ochrophyta</taxon>
        <taxon>Bacillariophyta</taxon>
        <taxon>Bacillariophyceae</taxon>
        <taxon>Bacillariophycidae</taxon>
        <taxon>Bacillariales</taxon>
        <taxon>Bacillariaceae</taxon>
        <taxon>Fragilariopsis</taxon>
    </lineage>
</organism>
<dbReference type="KEGG" id="fcy:FRACYDRAFT_234372"/>
<reference evidence="2 3" key="1">
    <citation type="submission" date="2016-09" db="EMBL/GenBank/DDBJ databases">
        <title>Extensive genetic diversity and differential bi-allelic expression allows diatom success in the polar Southern Ocean.</title>
        <authorList>
            <consortium name="DOE Joint Genome Institute"/>
            <person name="Mock T."/>
            <person name="Otillar R.P."/>
            <person name="Strauss J."/>
            <person name="Dupont C."/>
            <person name="Frickenhaus S."/>
            <person name="Maumus F."/>
            <person name="Mcmullan M."/>
            <person name="Sanges R."/>
            <person name="Schmutz J."/>
            <person name="Toseland A."/>
            <person name="Valas R."/>
            <person name="Veluchamy A."/>
            <person name="Ward B.J."/>
            <person name="Allen A."/>
            <person name="Barry K."/>
            <person name="Falciatore A."/>
            <person name="Ferrante M."/>
            <person name="Fortunato A.E."/>
            <person name="Gloeckner G."/>
            <person name="Gruber A."/>
            <person name="Hipkin R."/>
            <person name="Janech M."/>
            <person name="Kroth P."/>
            <person name="Leese F."/>
            <person name="Lindquist E."/>
            <person name="Lyon B.R."/>
            <person name="Martin J."/>
            <person name="Mayer C."/>
            <person name="Parker M."/>
            <person name="Quesneville H."/>
            <person name="Raymond J."/>
            <person name="Uhlig C."/>
            <person name="Valentin K.U."/>
            <person name="Worden A.Z."/>
            <person name="Armbrust E.V."/>
            <person name="Bowler C."/>
            <person name="Green B."/>
            <person name="Moulton V."/>
            <person name="Van Oosterhout C."/>
            <person name="Grigoriev I."/>
        </authorList>
    </citation>
    <scope>NUCLEOTIDE SEQUENCE [LARGE SCALE GENOMIC DNA]</scope>
    <source>
        <strain evidence="2 3">CCMP1102</strain>
    </source>
</reference>
<accession>A0A1E7FRE8</accession>
<sequence length="606" mass="68106">MTIPLPCLVWIVYNASTNVELATLSNVSHSWREIVVQCIIRAVGEGEEEEEEEEEEGRRQRQIEEETYCVAWFHPDGIKFKQLPILEDDNNNDTPNFGERNQNTGGSMGYVNAVLTGAPKQYTSSPSISVDVAHNLQNKDKIVVESCCYRRFKAFWIHPIPPYENPTKRTQGRFPTSDIATSSSNVERKDRDDGRDTCIPLSLTYSTCLLSQRSGTGHSSFAVRGTTVARPEGYCQCWDEDDTSTDFLSANYNISRMKKNRRRRELQREIIETDSLPSLQTGGILRPCIQFLNIDSSHAVRLFTPPFEKLETTPLTVFCVAIATEDGCFFSGLKKKMEMGHICGDISEDRSPICLNADYIDQRKGGNKENYSSMCSMSSGVCNYHDCHQRNSDHNSDNYSGSDHEEDVDDTKEVCDNIIRGQLGPGMWHCYVVVFDGEKSVIRIDGVEESLTYDSIISPSFSACLDGITIGSDHVFDMSLCFGQGSDGEGEGAISELAFFKGKLELIDILKLERHLMDKFGITMPVKPKSERTIEDSNSRLAHSLMDQSPSCVSRSNNDDIIRGVPLRHMTMLREVAWKQTNPVTGESIRVQRIGNKFRDGSSSEW</sequence>
<dbReference type="InParanoid" id="A0A1E7FRE8"/>
<dbReference type="AlphaFoldDB" id="A0A1E7FRE8"/>
<evidence type="ECO:0000256" key="1">
    <source>
        <dbReference type="SAM" id="MobiDB-lite"/>
    </source>
</evidence>
<proteinExistence type="predicted"/>
<name>A0A1E7FRE8_9STRA</name>
<evidence type="ECO:0000313" key="2">
    <source>
        <dbReference type="EMBL" id="OEU20741.1"/>
    </source>
</evidence>
<evidence type="ECO:0000313" key="3">
    <source>
        <dbReference type="Proteomes" id="UP000095751"/>
    </source>
</evidence>
<dbReference type="EMBL" id="KV784354">
    <property type="protein sequence ID" value="OEU20741.1"/>
    <property type="molecule type" value="Genomic_DNA"/>
</dbReference>
<dbReference type="Proteomes" id="UP000095751">
    <property type="component" value="Unassembled WGS sequence"/>
</dbReference>
<dbReference type="OrthoDB" id="46318at2759"/>
<gene>
    <name evidence="2" type="ORF">FRACYDRAFT_234372</name>
</gene>
<feature type="region of interest" description="Disordered" evidence="1">
    <location>
        <begin position="167"/>
        <end position="193"/>
    </location>
</feature>